<proteinExistence type="inferred from homology"/>
<evidence type="ECO:0000256" key="1">
    <source>
        <dbReference type="ARBA" id="ARBA00004193"/>
    </source>
</evidence>
<accession>A0A0C7G600</accession>
<dbReference type="NCBIfam" id="TIGR02294">
    <property type="entry name" value="nickel_nikA"/>
    <property type="match status" value="1"/>
</dbReference>
<evidence type="ECO:0000313" key="6">
    <source>
        <dbReference type="EMBL" id="CEQ03490.1"/>
    </source>
</evidence>
<evidence type="ECO:0000313" key="7">
    <source>
        <dbReference type="Proteomes" id="UP000049127"/>
    </source>
</evidence>
<dbReference type="PANTHER" id="PTHR30290:SF37">
    <property type="entry name" value="NICKEL-BINDING PERIPLASMIC PROTEIN"/>
    <property type="match status" value="1"/>
</dbReference>
<dbReference type="SUPFAM" id="SSF53850">
    <property type="entry name" value="Periplasmic binding protein-like II"/>
    <property type="match status" value="1"/>
</dbReference>
<dbReference type="Gene3D" id="3.40.190.10">
    <property type="entry name" value="Periplasmic binding protein-like II"/>
    <property type="match status" value="1"/>
</dbReference>
<sequence>MIRGIRKKLSLFLTVSLMTASMIGCSSSNIGGDKEGKKNDMLVIATANDIGDLNAHGYSPMYGQNFLYEGLTTFEEGEVKPALAEKWDVSEDGKEYTFYLRKNVKFTDGSQLNAKVVKKNFDAFLKNKDAHSFLESVNLMESVEVVDDHTVKIKYKESYYPVLQELALSRPVRIMAEASFPDDGDTSEKIKKPIGTGMWKLKEYKAGEYAILERNEDYWGEKPKFKEVKMVVTPDGDTAVNALKAGEVNMIFDVESRLSPDAFNELKSSGFKTQVSQALSTVSLIVNATNGPTKDLKVRKALQHGVDKEVISKHVFYGLQEPADTLFDKNVPYCDINLAKYEYDLEKAGKMLDEAGWKLEEGKEYRSKDGKELELGFYYDGDNVIYKSLGEVLQSEYKKMGVKINLESQERQALIDKTKSGDFDITITETWGDPYDPHTLVASMKNDGYADYQAQKGLPMKKELDEKIGKVIVENDEKTRQDLYTDILTTLHDQAVYLPISKTTRLVACDKDLTGIKFNTLYYIPIEEVTRESK</sequence>
<evidence type="ECO:0000259" key="5">
    <source>
        <dbReference type="Pfam" id="PF00496"/>
    </source>
</evidence>
<dbReference type="GO" id="GO:0015675">
    <property type="term" value="P:nickel cation transport"/>
    <property type="evidence" value="ECO:0007669"/>
    <property type="project" value="InterPro"/>
</dbReference>
<gene>
    <name evidence="6" type="primary">nikA</name>
    <name evidence="6" type="ORF">R28058_12231</name>
</gene>
<reference evidence="6 7" key="1">
    <citation type="submission" date="2015-01" db="EMBL/GenBank/DDBJ databases">
        <authorList>
            <person name="Aslett A.Martin."/>
            <person name="De Silva Nishadi"/>
        </authorList>
    </citation>
    <scope>NUCLEOTIDE SEQUENCE [LARGE SCALE GENOMIC DNA]</scope>
    <source>
        <strain evidence="6 7">R28058</strain>
    </source>
</reference>
<comment type="similarity">
    <text evidence="2">Belongs to the bacterial solute-binding protein 5 family.</text>
</comment>
<dbReference type="AlphaFoldDB" id="A0A0C7G600"/>
<dbReference type="Pfam" id="PF00496">
    <property type="entry name" value="SBP_bac_5"/>
    <property type="match status" value="1"/>
</dbReference>
<dbReference type="PROSITE" id="PS51257">
    <property type="entry name" value="PROKAR_LIPOPROTEIN"/>
    <property type="match status" value="1"/>
</dbReference>
<dbReference type="RefSeq" id="WP_055341806.1">
    <property type="nucleotide sequence ID" value="NZ_CDNI01000003.1"/>
</dbReference>
<evidence type="ECO:0000256" key="3">
    <source>
        <dbReference type="ARBA" id="ARBA00022729"/>
    </source>
</evidence>
<dbReference type="Gene3D" id="3.10.105.10">
    <property type="entry name" value="Dipeptide-binding Protein, Domain 3"/>
    <property type="match status" value="1"/>
</dbReference>
<protein>
    <submittedName>
        <fullName evidence="6">Heme-binding protein A</fullName>
    </submittedName>
</protein>
<name>A0A0C7G600_PARSO</name>
<dbReference type="InterPro" id="IPR030678">
    <property type="entry name" value="Peptide/Ni-bd"/>
</dbReference>
<dbReference type="Proteomes" id="UP000049127">
    <property type="component" value="Unassembled WGS sequence"/>
</dbReference>
<dbReference type="GO" id="GO:0030288">
    <property type="term" value="C:outer membrane-bounded periplasmic space"/>
    <property type="evidence" value="ECO:0007669"/>
    <property type="project" value="TreeGrafter"/>
</dbReference>
<evidence type="ECO:0000256" key="4">
    <source>
        <dbReference type="SAM" id="SignalP"/>
    </source>
</evidence>
<dbReference type="OrthoDB" id="9772924at2"/>
<dbReference type="PROSITE" id="PS01040">
    <property type="entry name" value="SBP_BACTERIAL_5"/>
    <property type="match status" value="1"/>
</dbReference>
<dbReference type="EMBL" id="CEKZ01000003">
    <property type="protein sequence ID" value="CEQ03490.1"/>
    <property type="molecule type" value="Genomic_DNA"/>
</dbReference>
<dbReference type="InterPro" id="IPR023765">
    <property type="entry name" value="SBP_5_CS"/>
</dbReference>
<dbReference type="InterPro" id="IPR000914">
    <property type="entry name" value="SBP_5_dom"/>
</dbReference>
<dbReference type="InterPro" id="IPR039424">
    <property type="entry name" value="SBP_5"/>
</dbReference>
<dbReference type="GO" id="GO:0016151">
    <property type="term" value="F:nickel cation binding"/>
    <property type="evidence" value="ECO:0007669"/>
    <property type="project" value="InterPro"/>
</dbReference>
<feature type="signal peptide" evidence="4">
    <location>
        <begin position="1"/>
        <end position="23"/>
    </location>
</feature>
<dbReference type="InterPro" id="IPR011980">
    <property type="entry name" value="CntA-like"/>
</dbReference>
<dbReference type="CDD" id="cd08489">
    <property type="entry name" value="PBP2_NikA"/>
    <property type="match status" value="1"/>
</dbReference>
<dbReference type="GO" id="GO:0020037">
    <property type="term" value="F:heme binding"/>
    <property type="evidence" value="ECO:0007669"/>
    <property type="project" value="InterPro"/>
</dbReference>
<feature type="domain" description="Solute-binding protein family 5" evidence="5">
    <location>
        <begin position="78"/>
        <end position="446"/>
    </location>
</feature>
<dbReference type="GO" id="GO:1904680">
    <property type="term" value="F:peptide transmembrane transporter activity"/>
    <property type="evidence" value="ECO:0007669"/>
    <property type="project" value="TreeGrafter"/>
</dbReference>
<keyword evidence="3 4" id="KW-0732">Signal</keyword>
<dbReference type="PANTHER" id="PTHR30290">
    <property type="entry name" value="PERIPLASMIC BINDING COMPONENT OF ABC TRANSPORTER"/>
    <property type="match status" value="1"/>
</dbReference>
<dbReference type="PIRSF" id="PIRSF002741">
    <property type="entry name" value="MppA"/>
    <property type="match status" value="1"/>
</dbReference>
<dbReference type="GO" id="GO:0043190">
    <property type="term" value="C:ATP-binding cassette (ABC) transporter complex"/>
    <property type="evidence" value="ECO:0007669"/>
    <property type="project" value="InterPro"/>
</dbReference>
<comment type="subcellular location">
    <subcellularLocation>
        <location evidence="1">Cell membrane</location>
        <topology evidence="1">Lipid-anchor</topology>
    </subcellularLocation>
</comment>
<organism evidence="6 7">
    <name type="scientific">Paraclostridium sordellii</name>
    <name type="common">Clostridium sordellii</name>
    <dbReference type="NCBI Taxonomy" id="1505"/>
    <lineage>
        <taxon>Bacteria</taxon>
        <taxon>Bacillati</taxon>
        <taxon>Bacillota</taxon>
        <taxon>Clostridia</taxon>
        <taxon>Peptostreptococcales</taxon>
        <taxon>Peptostreptococcaceae</taxon>
        <taxon>Paraclostridium</taxon>
    </lineage>
</organism>
<dbReference type="GO" id="GO:0015833">
    <property type="term" value="P:peptide transport"/>
    <property type="evidence" value="ECO:0007669"/>
    <property type="project" value="TreeGrafter"/>
</dbReference>
<feature type="chain" id="PRO_5039441919" evidence="4">
    <location>
        <begin position="24"/>
        <end position="534"/>
    </location>
</feature>
<evidence type="ECO:0000256" key="2">
    <source>
        <dbReference type="ARBA" id="ARBA00005695"/>
    </source>
</evidence>